<dbReference type="AlphaFoldDB" id="A0A9P3GB21"/>
<keyword evidence="2" id="KW-1185">Reference proteome</keyword>
<proteinExistence type="predicted"/>
<protein>
    <submittedName>
        <fullName evidence="1">Uncharacterized protein</fullName>
    </submittedName>
</protein>
<gene>
    <name evidence="1" type="ORF">PsYK624_077460</name>
</gene>
<dbReference type="EMBL" id="BPQB01000022">
    <property type="protein sequence ID" value="GJE91596.1"/>
    <property type="molecule type" value="Genomic_DNA"/>
</dbReference>
<comment type="caution">
    <text evidence="1">The sequence shown here is derived from an EMBL/GenBank/DDBJ whole genome shotgun (WGS) entry which is preliminary data.</text>
</comment>
<organism evidence="1 2">
    <name type="scientific">Phanerochaete sordida</name>
    <dbReference type="NCBI Taxonomy" id="48140"/>
    <lineage>
        <taxon>Eukaryota</taxon>
        <taxon>Fungi</taxon>
        <taxon>Dikarya</taxon>
        <taxon>Basidiomycota</taxon>
        <taxon>Agaricomycotina</taxon>
        <taxon>Agaricomycetes</taxon>
        <taxon>Polyporales</taxon>
        <taxon>Phanerochaetaceae</taxon>
        <taxon>Phanerochaete</taxon>
    </lineage>
</organism>
<accession>A0A9P3GB21</accession>
<evidence type="ECO:0000313" key="2">
    <source>
        <dbReference type="Proteomes" id="UP000703269"/>
    </source>
</evidence>
<name>A0A9P3GB21_9APHY</name>
<reference evidence="1 2" key="1">
    <citation type="submission" date="2021-08" db="EMBL/GenBank/DDBJ databases">
        <title>Draft Genome Sequence of Phanerochaete sordida strain YK-624.</title>
        <authorList>
            <person name="Mori T."/>
            <person name="Dohra H."/>
            <person name="Suzuki T."/>
            <person name="Kawagishi H."/>
            <person name="Hirai H."/>
        </authorList>
    </citation>
    <scope>NUCLEOTIDE SEQUENCE [LARGE SCALE GENOMIC DNA]</scope>
    <source>
        <strain evidence="1 2">YK-624</strain>
    </source>
</reference>
<dbReference type="Proteomes" id="UP000703269">
    <property type="component" value="Unassembled WGS sequence"/>
</dbReference>
<evidence type="ECO:0000313" key="1">
    <source>
        <dbReference type="EMBL" id="GJE91596.1"/>
    </source>
</evidence>
<sequence>MEPSGAIALCPPDSHIRAVLRVPRGTIFLSNLSACGYRCWIRGGKCNLALRACKPKPPAPVSLGPPEGVPDAGRAMWPTAVPCRHAEILRGRGRLR</sequence>